<dbReference type="GO" id="GO:0050532">
    <property type="term" value="F:2-phosphosulfolactate phosphatase activity"/>
    <property type="evidence" value="ECO:0007669"/>
    <property type="project" value="UniProtKB-EC"/>
</dbReference>
<accession>A0A6G6WLT8</accession>
<dbReference type="InterPro" id="IPR036702">
    <property type="entry name" value="ComB-like_sf"/>
</dbReference>
<dbReference type="SUPFAM" id="SSF142823">
    <property type="entry name" value="ComB-like"/>
    <property type="match status" value="1"/>
</dbReference>
<comment type="similarity">
    <text evidence="2">Belongs to the ComB family.</text>
</comment>
<dbReference type="Gene3D" id="3.90.1560.10">
    <property type="entry name" value="ComB-like"/>
    <property type="match status" value="1"/>
</dbReference>
<dbReference type="EC" id="3.1.3.71" evidence="3"/>
<dbReference type="GO" id="GO:0000287">
    <property type="term" value="F:magnesium ion binding"/>
    <property type="evidence" value="ECO:0007669"/>
    <property type="project" value="InterPro"/>
</dbReference>
<protein>
    <recommendedName>
        <fullName evidence="4">Probable 2-phosphosulfolactate phosphatase</fullName>
        <ecNumber evidence="3">3.1.3.71</ecNumber>
    </recommendedName>
</protein>
<evidence type="ECO:0000256" key="3">
    <source>
        <dbReference type="ARBA" id="ARBA00012953"/>
    </source>
</evidence>
<keyword evidence="6" id="KW-0460">Magnesium</keyword>
<evidence type="ECO:0000256" key="1">
    <source>
        <dbReference type="ARBA" id="ARBA00001946"/>
    </source>
</evidence>
<dbReference type="Pfam" id="PF04029">
    <property type="entry name" value="2-ph_phosp"/>
    <property type="match status" value="1"/>
</dbReference>
<dbReference type="GO" id="GO:0050545">
    <property type="term" value="F:sulfopyruvate decarboxylase activity"/>
    <property type="evidence" value="ECO:0007669"/>
    <property type="project" value="TreeGrafter"/>
</dbReference>
<gene>
    <name evidence="8" type="ORF">G5V58_23315</name>
</gene>
<dbReference type="EMBL" id="CP049257">
    <property type="protein sequence ID" value="QIG46209.1"/>
    <property type="molecule type" value="Genomic_DNA"/>
</dbReference>
<evidence type="ECO:0000256" key="6">
    <source>
        <dbReference type="ARBA" id="ARBA00022842"/>
    </source>
</evidence>
<reference evidence="8 9" key="1">
    <citation type="submission" date="2020-02" db="EMBL/GenBank/DDBJ databases">
        <title>Full genome sequence of Nocardioides sp. R-3366.</title>
        <authorList>
            <person name="Im W.-T."/>
        </authorList>
    </citation>
    <scope>NUCLEOTIDE SEQUENCE [LARGE SCALE GENOMIC DNA]</scope>
    <source>
        <strain evidence="8 9">R-3366</strain>
    </source>
</reference>
<evidence type="ECO:0000313" key="8">
    <source>
        <dbReference type="EMBL" id="QIG46209.1"/>
    </source>
</evidence>
<evidence type="ECO:0000256" key="2">
    <source>
        <dbReference type="ARBA" id="ARBA00009997"/>
    </source>
</evidence>
<dbReference type="PANTHER" id="PTHR37311:SF1">
    <property type="entry name" value="2-PHOSPHOSULFOLACTATE PHOSPHATASE-RELATED"/>
    <property type="match status" value="1"/>
</dbReference>
<keyword evidence="5" id="KW-0378">Hydrolase</keyword>
<name>A0A6G6WLT8_9ACTN</name>
<comment type="cofactor">
    <cofactor evidence="1">
        <name>Mg(2+)</name>
        <dbReference type="ChEBI" id="CHEBI:18420"/>
    </cofactor>
</comment>
<evidence type="ECO:0000256" key="4">
    <source>
        <dbReference type="ARBA" id="ARBA00021948"/>
    </source>
</evidence>
<dbReference type="PANTHER" id="PTHR37311">
    <property type="entry name" value="2-PHOSPHOSULFOLACTATE PHOSPHATASE-RELATED"/>
    <property type="match status" value="1"/>
</dbReference>
<dbReference type="AlphaFoldDB" id="A0A6G6WLT8"/>
<dbReference type="InterPro" id="IPR005238">
    <property type="entry name" value="ComB-like"/>
</dbReference>
<organism evidence="8 9">
    <name type="scientific">Nocardioides anomalus</name>
    <dbReference type="NCBI Taxonomy" id="2712223"/>
    <lineage>
        <taxon>Bacteria</taxon>
        <taxon>Bacillati</taxon>
        <taxon>Actinomycetota</taxon>
        <taxon>Actinomycetes</taxon>
        <taxon>Propionibacteriales</taxon>
        <taxon>Nocardioidaceae</taxon>
        <taxon>Nocardioides</taxon>
    </lineage>
</organism>
<dbReference type="Proteomes" id="UP000502996">
    <property type="component" value="Chromosome"/>
</dbReference>
<proteinExistence type="inferred from homology"/>
<evidence type="ECO:0000256" key="5">
    <source>
        <dbReference type="ARBA" id="ARBA00022801"/>
    </source>
</evidence>
<keyword evidence="9" id="KW-1185">Reference proteome</keyword>
<dbReference type="KEGG" id="nano:G5V58_23315"/>
<comment type="catalytic activity">
    <reaction evidence="7">
        <text>(2R)-O-phospho-3-sulfolactate + H2O = (2R)-3-sulfolactate + phosphate</text>
        <dbReference type="Rhea" id="RHEA:23416"/>
        <dbReference type="ChEBI" id="CHEBI:15377"/>
        <dbReference type="ChEBI" id="CHEBI:15597"/>
        <dbReference type="ChEBI" id="CHEBI:43474"/>
        <dbReference type="ChEBI" id="CHEBI:58738"/>
        <dbReference type="EC" id="3.1.3.71"/>
    </reaction>
</comment>
<sequence>MEAHRQRGHRVRFDWGPTGAAAVAADVAVVVDVLSFTTTVTIAAERGIAVRPSPWRPAEDAGHRGRGLAPSAMAERAHVEELVVPSPNGSALAFGLAETGARVVAGCLRNRTAVAAWLDASATVAVVAAGERWPDGSLRPCAEDLWGAGAVLALLPEADLSPEARVAAAAFRAAPLPSGLHEVAGALELHAIGYGADVTLAAELDAASVVPELRGGVFRT</sequence>
<evidence type="ECO:0000256" key="7">
    <source>
        <dbReference type="ARBA" id="ARBA00033711"/>
    </source>
</evidence>
<evidence type="ECO:0000313" key="9">
    <source>
        <dbReference type="Proteomes" id="UP000502996"/>
    </source>
</evidence>